<gene>
    <name evidence="2" type="ORF">ERS852385_01304</name>
</gene>
<evidence type="ECO:0000313" key="2">
    <source>
        <dbReference type="EMBL" id="CUN76179.1"/>
    </source>
</evidence>
<dbReference type="RefSeq" id="WP_055161628.1">
    <property type="nucleotide sequence ID" value="NZ_CABIWZ010000007.1"/>
</dbReference>
<evidence type="ECO:0000259" key="1">
    <source>
        <dbReference type="Pfam" id="PF02589"/>
    </source>
</evidence>
<name>A0A173ZKJ8_9FIRM</name>
<organism evidence="2 3">
    <name type="scientific">Mitsuokella jalaludinii</name>
    <dbReference type="NCBI Taxonomy" id="187979"/>
    <lineage>
        <taxon>Bacteria</taxon>
        <taxon>Bacillati</taxon>
        <taxon>Bacillota</taxon>
        <taxon>Negativicutes</taxon>
        <taxon>Selenomonadales</taxon>
        <taxon>Selenomonadaceae</taxon>
        <taxon>Mitsuokella</taxon>
    </lineage>
</organism>
<dbReference type="EMBL" id="CYYU01000007">
    <property type="protein sequence ID" value="CUN76179.1"/>
    <property type="molecule type" value="Genomic_DNA"/>
</dbReference>
<proteinExistence type="predicted"/>
<dbReference type="InterPro" id="IPR003741">
    <property type="entry name" value="LUD_dom"/>
</dbReference>
<dbReference type="InterPro" id="IPR037171">
    <property type="entry name" value="NagB/RpiA_transferase-like"/>
</dbReference>
<evidence type="ECO:0000313" key="3">
    <source>
        <dbReference type="Proteomes" id="UP000095546"/>
    </source>
</evidence>
<dbReference type="Proteomes" id="UP000095546">
    <property type="component" value="Unassembled WGS sequence"/>
</dbReference>
<reference evidence="2 3" key="1">
    <citation type="submission" date="2015-09" db="EMBL/GenBank/DDBJ databases">
        <authorList>
            <consortium name="Pathogen Informatics"/>
        </authorList>
    </citation>
    <scope>NUCLEOTIDE SEQUENCE [LARGE SCALE GENOMIC DNA]</scope>
    <source>
        <strain evidence="2 3">2789STDY5608828</strain>
    </source>
</reference>
<accession>A0A173ZKJ8</accession>
<dbReference type="SUPFAM" id="SSF100950">
    <property type="entry name" value="NagB/RpiA/CoA transferase-like"/>
    <property type="match status" value="1"/>
</dbReference>
<dbReference type="OrthoDB" id="9809147at2"/>
<dbReference type="AlphaFoldDB" id="A0A173ZKJ8"/>
<feature type="domain" description="LUD" evidence="1">
    <location>
        <begin position="4"/>
        <end position="181"/>
    </location>
</feature>
<sequence>MDTEAFEANLRKRGIVLKVFDTKEEAASYLTQAIKGKTVGFGGSMTLEEMGLYEKLKPANTLYWHWRQEMTGDEAKAKAYTADVYITSLNGVAETGELVNIDGSGNRVAATLTKHECVYFVVGENKMAPDLHSAIHRARNVASPLNAQRLHRKTPCAVKADRCYDCKSPERICCTLNIIWEKPMQVERCELILIRENLGY</sequence>
<dbReference type="GeneID" id="83710744"/>
<protein>
    <submittedName>
        <fullName evidence="2">Uncharacterized ACR, YkgG family COG1556</fullName>
    </submittedName>
</protein>
<dbReference type="PANTHER" id="PTHR36179">
    <property type="entry name" value="LUD_DOM DOMAIN-CONTAINING PROTEIN"/>
    <property type="match status" value="1"/>
</dbReference>
<keyword evidence="3" id="KW-1185">Reference proteome</keyword>
<dbReference type="Pfam" id="PF02589">
    <property type="entry name" value="LUD_dom"/>
    <property type="match status" value="1"/>
</dbReference>
<dbReference type="Gene3D" id="3.40.50.10420">
    <property type="entry name" value="NagB/RpiA/CoA transferase-like"/>
    <property type="match status" value="1"/>
</dbReference>
<dbReference type="InterPro" id="IPR024185">
    <property type="entry name" value="FTHF_cligase-like_sf"/>
</dbReference>
<dbReference type="PANTHER" id="PTHR36179:SF2">
    <property type="entry name" value="LUD DOMAIN-CONTAINING PROTEIN"/>
    <property type="match status" value="1"/>
</dbReference>
<dbReference type="STRING" id="187979.ERS852385_01304"/>